<sequence>MAEDTPVTYEDLPDELKKKHDEIKATLEAELIGSFHRTRSHGVRWKGFTPEGALDGGTCPPRRRTHQVKYEDLPEELKRKHDEIKATLEAELIGSSEKTRPHDIKLDRDSSPSPGVNMVDLSHSIGQPKFSFGVNMAGLASRHGKDEAESSHARGKDEEEADPRDRPQDDDRRYLTGEGMRSVRYRRPLSKHLLNKYEQQYDRRRHYDVDDERNCRFDAEVRRYHQHDRSNDGYSRQTEGRSRGQDYMDRHWDCPFFKHCWDSGMSRLPTIEDCPECKQRKKDAANVSVFSRLGPLPPRNKHAESARVEDLEELEDDDEEDKYHRPGGALMGSAVPEAKGSASAWVGRS</sequence>
<evidence type="ECO:0000256" key="1">
    <source>
        <dbReference type="SAM" id="MobiDB-lite"/>
    </source>
</evidence>
<feature type="region of interest" description="Disordered" evidence="1">
    <location>
        <begin position="43"/>
        <end position="74"/>
    </location>
</feature>
<comment type="caution">
    <text evidence="2">The sequence shown here is derived from an EMBL/GenBank/DDBJ whole genome shotgun (WGS) entry which is preliminary data.</text>
</comment>
<reference evidence="2" key="1">
    <citation type="submission" date="2023-07" db="EMBL/GenBank/DDBJ databases">
        <title>A chromosome-level genome assembly of Lolium multiflorum.</title>
        <authorList>
            <person name="Chen Y."/>
            <person name="Copetti D."/>
            <person name="Kolliker R."/>
            <person name="Studer B."/>
        </authorList>
    </citation>
    <scope>NUCLEOTIDE SEQUENCE</scope>
    <source>
        <strain evidence="2">02402/16</strain>
        <tissue evidence="2">Leaf</tissue>
    </source>
</reference>
<feature type="region of interest" description="Disordered" evidence="1">
    <location>
        <begin position="291"/>
        <end position="349"/>
    </location>
</feature>
<feature type="compositionally biased region" description="Basic and acidic residues" evidence="1">
    <location>
        <begin position="143"/>
        <end position="175"/>
    </location>
</feature>
<protein>
    <submittedName>
        <fullName evidence="2">Uncharacterized protein</fullName>
    </submittedName>
</protein>
<keyword evidence="3" id="KW-1185">Reference proteome</keyword>
<dbReference type="AlphaFoldDB" id="A0AAD8U291"/>
<feature type="compositionally biased region" description="Basic and acidic residues" evidence="1">
    <location>
        <begin position="97"/>
        <end position="110"/>
    </location>
</feature>
<dbReference type="EMBL" id="JAUUTY010000001">
    <property type="protein sequence ID" value="KAK1697601.1"/>
    <property type="molecule type" value="Genomic_DNA"/>
</dbReference>
<dbReference type="Proteomes" id="UP001231189">
    <property type="component" value="Unassembled WGS sequence"/>
</dbReference>
<evidence type="ECO:0000313" key="2">
    <source>
        <dbReference type="EMBL" id="KAK1697601.1"/>
    </source>
</evidence>
<feature type="region of interest" description="Disordered" evidence="1">
    <location>
        <begin position="89"/>
        <end position="181"/>
    </location>
</feature>
<name>A0AAD8U291_LOLMU</name>
<organism evidence="2 3">
    <name type="scientific">Lolium multiflorum</name>
    <name type="common">Italian ryegrass</name>
    <name type="synonym">Lolium perenne subsp. multiflorum</name>
    <dbReference type="NCBI Taxonomy" id="4521"/>
    <lineage>
        <taxon>Eukaryota</taxon>
        <taxon>Viridiplantae</taxon>
        <taxon>Streptophyta</taxon>
        <taxon>Embryophyta</taxon>
        <taxon>Tracheophyta</taxon>
        <taxon>Spermatophyta</taxon>
        <taxon>Magnoliopsida</taxon>
        <taxon>Liliopsida</taxon>
        <taxon>Poales</taxon>
        <taxon>Poaceae</taxon>
        <taxon>BOP clade</taxon>
        <taxon>Pooideae</taxon>
        <taxon>Poodae</taxon>
        <taxon>Poeae</taxon>
        <taxon>Poeae Chloroplast Group 2 (Poeae type)</taxon>
        <taxon>Loliodinae</taxon>
        <taxon>Loliinae</taxon>
        <taxon>Lolium</taxon>
    </lineage>
</organism>
<gene>
    <name evidence="2" type="ORF">QYE76_014298</name>
</gene>
<accession>A0AAD8U291</accession>
<evidence type="ECO:0000313" key="3">
    <source>
        <dbReference type="Proteomes" id="UP001231189"/>
    </source>
</evidence>
<proteinExistence type="predicted"/>
<feature type="compositionally biased region" description="Acidic residues" evidence="1">
    <location>
        <begin position="310"/>
        <end position="320"/>
    </location>
</feature>